<evidence type="ECO:0000313" key="4">
    <source>
        <dbReference type="Proteomes" id="UP000386466"/>
    </source>
</evidence>
<organism evidence="3 4">
    <name type="scientific">Lynx pardinus</name>
    <name type="common">Iberian lynx</name>
    <name type="synonym">Felis pardina</name>
    <dbReference type="NCBI Taxonomy" id="191816"/>
    <lineage>
        <taxon>Eukaryota</taxon>
        <taxon>Metazoa</taxon>
        <taxon>Chordata</taxon>
        <taxon>Craniata</taxon>
        <taxon>Vertebrata</taxon>
        <taxon>Euteleostomi</taxon>
        <taxon>Mammalia</taxon>
        <taxon>Eutheria</taxon>
        <taxon>Laurasiatheria</taxon>
        <taxon>Carnivora</taxon>
        <taxon>Feliformia</taxon>
        <taxon>Felidae</taxon>
        <taxon>Felinae</taxon>
        <taxon>Lynx</taxon>
    </lineage>
</organism>
<evidence type="ECO:0000313" key="3">
    <source>
        <dbReference type="EMBL" id="VFV36308.1"/>
    </source>
</evidence>
<keyword evidence="2" id="KW-0472">Membrane</keyword>
<feature type="non-terminal residue" evidence="3">
    <location>
        <position position="1"/>
    </location>
</feature>
<reference evidence="3 4" key="1">
    <citation type="submission" date="2019-01" db="EMBL/GenBank/DDBJ databases">
        <authorList>
            <person name="Alioto T."/>
            <person name="Alioto T."/>
        </authorList>
    </citation>
    <scope>NUCLEOTIDE SEQUENCE [LARGE SCALE GENOMIC DNA]</scope>
</reference>
<evidence type="ECO:0000256" key="1">
    <source>
        <dbReference type="SAM" id="MobiDB-lite"/>
    </source>
</evidence>
<sequence>HPERQQLPAAVAAESTTRAEGAARTAGNVPQQLFLCSMRVDKTTKEQGSPLQSPSSSFSLPSGAHLCGNMPCTCTWRNWRQWIRPLAVVIYLVSIAVAVPLCVWELQKLEVGIHTKAWFIAGIFFCC</sequence>
<dbReference type="Proteomes" id="UP000386466">
    <property type="component" value="Unassembled WGS sequence"/>
</dbReference>
<dbReference type="AlphaFoldDB" id="A0A485NW06"/>
<name>A0A485NW06_LYNPA</name>
<keyword evidence="4" id="KW-1185">Reference proteome</keyword>
<keyword evidence="2 3" id="KW-0812">Transmembrane</keyword>
<feature type="region of interest" description="Disordered" evidence="1">
    <location>
        <begin position="1"/>
        <end position="26"/>
    </location>
</feature>
<gene>
    <name evidence="3" type="ORF">LYPA_23C021197</name>
</gene>
<feature type="compositionally biased region" description="Low complexity" evidence="1">
    <location>
        <begin position="12"/>
        <end position="26"/>
    </location>
</feature>
<proteinExistence type="predicted"/>
<feature type="transmembrane region" description="Helical" evidence="2">
    <location>
        <begin position="86"/>
        <end position="106"/>
    </location>
</feature>
<keyword evidence="2" id="KW-1133">Transmembrane helix</keyword>
<dbReference type="EMBL" id="CAAGRJ010022548">
    <property type="protein sequence ID" value="VFV36308.1"/>
    <property type="molecule type" value="Genomic_DNA"/>
</dbReference>
<accession>A0A485NW06</accession>
<protein>
    <submittedName>
        <fullName evidence="3">Transmembrane protein 184c-like</fullName>
    </submittedName>
</protein>
<evidence type="ECO:0000256" key="2">
    <source>
        <dbReference type="SAM" id="Phobius"/>
    </source>
</evidence>